<dbReference type="Pfam" id="PF00001">
    <property type="entry name" value="7tm_1"/>
    <property type="match status" value="2"/>
</dbReference>
<dbReference type="Proteomes" id="UP000007110">
    <property type="component" value="Unassembled WGS sequence"/>
</dbReference>
<dbReference type="PROSITE" id="PS50262">
    <property type="entry name" value="G_PROTEIN_RECEP_F1_2"/>
    <property type="match status" value="1"/>
</dbReference>
<dbReference type="PANTHER" id="PTHR24228">
    <property type="entry name" value="B2 BRADYKININ RECEPTOR/ANGIOTENSIN II RECEPTOR"/>
    <property type="match status" value="1"/>
</dbReference>
<sequence length="359" mass="38796">MNLSSATLPNGIDDDEELKSLHSRIALSGWFGFVAVVGFVGNLLIFIVVVMYPKLRTITNVYVTSLAIADMTTCLIIPFIIVGVVSTTGWPFSEASCVFVAVITFACNGASIFSKVNIVLFLIVTWLIPLSVILVPFLGGFTRLGYDEGPHVCTDIEDNEDGSENQLHSYLQATSLTCIPLALVLLFYARIYIHVRKHERGLNKWKNTSTKQPPAAAVPATVTSQTLTPVATTDATVPDAVKGTSQAPSTSATIPTHPTAAAQNKGDRQRSLEYRITKNAFYVVLGFLLCVIPYGICILGQYGPSGTPLAMAFLLFNSCLNPLIYGTKHPQFKSSLRNLFRGRFSAPLVTSNSVGPSGQ</sequence>
<keyword evidence="7" id="KW-0675">Receptor</keyword>
<feature type="region of interest" description="Disordered" evidence="9">
    <location>
        <begin position="240"/>
        <end position="268"/>
    </location>
</feature>
<keyword evidence="4 10" id="KW-1133">Transmembrane helix</keyword>
<evidence type="ECO:0000256" key="7">
    <source>
        <dbReference type="ARBA" id="ARBA00023170"/>
    </source>
</evidence>
<keyword evidence="2" id="KW-1003">Cell membrane</keyword>
<evidence type="ECO:0000256" key="5">
    <source>
        <dbReference type="ARBA" id="ARBA00023040"/>
    </source>
</evidence>
<feature type="compositionally biased region" description="Polar residues" evidence="9">
    <location>
        <begin position="243"/>
        <end position="256"/>
    </location>
</feature>
<evidence type="ECO:0000256" key="4">
    <source>
        <dbReference type="ARBA" id="ARBA00022989"/>
    </source>
</evidence>
<dbReference type="GeneID" id="590493"/>
<dbReference type="GO" id="GO:0004930">
    <property type="term" value="F:G protein-coupled receptor activity"/>
    <property type="evidence" value="ECO:0007669"/>
    <property type="project" value="UniProtKB-KW"/>
</dbReference>
<evidence type="ECO:0000313" key="13">
    <source>
        <dbReference type="Proteomes" id="UP000007110"/>
    </source>
</evidence>
<evidence type="ECO:0000259" key="11">
    <source>
        <dbReference type="PROSITE" id="PS50262"/>
    </source>
</evidence>
<evidence type="ECO:0000256" key="1">
    <source>
        <dbReference type="ARBA" id="ARBA00004651"/>
    </source>
</evidence>
<dbReference type="OrthoDB" id="5960344at2759"/>
<dbReference type="GO" id="GO:0005886">
    <property type="term" value="C:plasma membrane"/>
    <property type="evidence" value="ECO:0007669"/>
    <property type="project" value="UniProtKB-SubCell"/>
</dbReference>
<dbReference type="InterPro" id="IPR000276">
    <property type="entry name" value="GPCR_Rhodpsn"/>
</dbReference>
<feature type="transmembrane region" description="Helical" evidence="10">
    <location>
        <begin position="90"/>
        <end position="111"/>
    </location>
</feature>
<evidence type="ECO:0000313" key="12">
    <source>
        <dbReference type="EnsemblMetazoa" id="XP_030844002"/>
    </source>
</evidence>
<evidence type="ECO:0000256" key="9">
    <source>
        <dbReference type="SAM" id="MobiDB-lite"/>
    </source>
</evidence>
<evidence type="ECO:0000256" key="10">
    <source>
        <dbReference type="SAM" id="Phobius"/>
    </source>
</evidence>
<feature type="transmembrane region" description="Helical" evidence="10">
    <location>
        <begin position="118"/>
        <end position="138"/>
    </location>
</feature>
<accession>A0A7M7T045</accession>
<dbReference type="PRINTS" id="PR00237">
    <property type="entry name" value="GPCRRHODOPSN"/>
</dbReference>
<keyword evidence="3 10" id="KW-0812">Transmembrane</keyword>
<feature type="transmembrane region" description="Helical" evidence="10">
    <location>
        <begin position="309"/>
        <end position="327"/>
    </location>
</feature>
<keyword evidence="5" id="KW-0297">G-protein coupled receptor</keyword>
<dbReference type="Gene3D" id="1.20.1070.10">
    <property type="entry name" value="Rhodopsin 7-helix transmembrane proteins"/>
    <property type="match status" value="1"/>
</dbReference>
<feature type="transmembrane region" description="Helical" evidence="10">
    <location>
        <begin position="170"/>
        <end position="193"/>
    </location>
</feature>
<dbReference type="SUPFAM" id="SSF81321">
    <property type="entry name" value="Family A G protein-coupled receptor-like"/>
    <property type="match status" value="1"/>
</dbReference>
<keyword evidence="8" id="KW-0807">Transducer</keyword>
<feature type="transmembrane region" description="Helical" evidence="10">
    <location>
        <begin position="61"/>
        <end position="84"/>
    </location>
</feature>
<dbReference type="EnsemblMetazoa" id="XM_030988142">
    <property type="protein sequence ID" value="XP_030844002"/>
    <property type="gene ID" value="LOC590493"/>
</dbReference>
<feature type="domain" description="G-protein coupled receptors family 1 profile" evidence="11">
    <location>
        <begin position="41"/>
        <end position="325"/>
    </location>
</feature>
<comment type="subcellular location">
    <subcellularLocation>
        <location evidence="1">Cell membrane</location>
        <topology evidence="1">Multi-pass membrane protein</topology>
    </subcellularLocation>
</comment>
<dbReference type="RefSeq" id="XP_030844002.1">
    <property type="nucleotide sequence ID" value="XM_030988142.1"/>
</dbReference>
<feature type="transmembrane region" description="Helical" evidence="10">
    <location>
        <begin position="30"/>
        <end position="52"/>
    </location>
</feature>
<dbReference type="InParanoid" id="A0A7M7T045"/>
<reference evidence="12" key="2">
    <citation type="submission" date="2021-01" db="UniProtKB">
        <authorList>
            <consortium name="EnsemblMetazoa"/>
        </authorList>
    </citation>
    <scope>IDENTIFICATION</scope>
</reference>
<name>A0A7M7T045_STRPU</name>
<evidence type="ECO:0000256" key="6">
    <source>
        <dbReference type="ARBA" id="ARBA00023136"/>
    </source>
</evidence>
<dbReference type="AlphaFoldDB" id="A0A7M7T045"/>
<protein>
    <recommendedName>
        <fullName evidence="11">G-protein coupled receptors family 1 profile domain-containing protein</fullName>
    </recommendedName>
</protein>
<dbReference type="InterPro" id="IPR017452">
    <property type="entry name" value="GPCR_Rhodpsn_7TM"/>
</dbReference>
<evidence type="ECO:0000256" key="2">
    <source>
        <dbReference type="ARBA" id="ARBA00022475"/>
    </source>
</evidence>
<proteinExistence type="predicted"/>
<dbReference type="OMA" id="RIFIFIR"/>
<dbReference type="KEGG" id="spu:590493"/>
<dbReference type="PANTHER" id="PTHR24228:SF72">
    <property type="entry name" value="G-PROTEIN COUPLED RECEPTORS FAMILY 1 PROFILE DOMAIN-CONTAINING PROTEIN"/>
    <property type="match status" value="1"/>
</dbReference>
<reference evidence="13" key="1">
    <citation type="submission" date="2015-02" db="EMBL/GenBank/DDBJ databases">
        <title>Genome sequencing for Strongylocentrotus purpuratus.</title>
        <authorList>
            <person name="Murali S."/>
            <person name="Liu Y."/>
            <person name="Vee V."/>
            <person name="English A."/>
            <person name="Wang M."/>
            <person name="Skinner E."/>
            <person name="Han Y."/>
            <person name="Muzny D.M."/>
            <person name="Worley K.C."/>
            <person name="Gibbs R.A."/>
        </authorList>
    </citation>
    <scope>NUCLEOTIDE SEQUENCE</scope>
</reference>
<keyword evidence="13" id="KW-1185">Reference proteome</keyword>
<dbReference type="SMART" id="SM01381">
    <property type="entry name" value="7TM_GPCR_Srsx"/>
    <property type="match status" value="1"/>
</dbReference>
<feature type="transmembrane region" description="Helical" evidence="10">
    <location>
        <begin position="280"/>
        <end position="303"/>
    </location>
</feature>
<dbReference type="CDD" id="cd00637">
    <property type="entry name" value="7tm_classA_rhodopsin-like"/>
    <property type="match status" value="1"/>
</dbReference>
<evidence type="ECO:0000256" key="8">
    <source>
        <dbReference type="ARBA" id="ARBA00023224"/>
    </source>
</evidence>
<keyword evidence="6 10" id="KW-0472">Membrane</keyword>
<organism evidence="12 13">
    <name type="scientific">Strongylocentrotus purpuratus</name>
    <name type="common">Purple sea urchin</name>
    <dbReference type="NCBI Taxonomy" id="7668"/>
    <lineage>
        <taxon>Eukaryota</taxon>
        <taxon>Metazoa</taxon>
        <taxon>Echinodermata</taxon>
        <taxon>Eleutherozoa</taxon>
        <taxon>Echinozoa</taxon>
        <taxon>Echinoidea</taxon>
        <taxon>Euechinoidea</taxon>
        <taxon>Echinacea</taxon>
        <taxon>Camarodonta</taxon>
        <taxon>Echinidea</taxon>
        <taxon>Strongylocentrotidae</taxon>
        <taxon>Strongylocentrotus</taxon>
    </lineage>
</organism>
<evidence type="ECO:0000256" key="3">
    <source>
        <dbReference type="ARBA" id="ARBA00022692"/>
    </source>
</evidence>
<dbReference type="GO" id="GO:0007186">
    <property type="term" value="P:G protein-coupled receptor signaling pathway"/>
    <property type="evidence" value="ECO:0000318"/>
    <property type="project" value="GO_Central"/>
</dbReference>